<proteinExistence type="predicted"/>
<protein>
    <submittedName>
        <fullName evidence="1">Uncharacterized protein</fullName>
    </submittedName>
</protein>
<dbReference type="AlphaFoldDB" id="A0A2Z5AGC4"/>
<reference evidence="1 2" key="1">
    <citation type="submission" date="2017-06" db="EMBL/GenBank/DDBJ databases">
        <title>Evolution towards high GC content and high-temperature stress adaptation in endophytic Pseudomonas oryzihabitans impacted its plant-growth promoting traits.</title>
        <authorList>
            <person name="Nascimento F.X."/>
        </authorList>
    </citation>
    <scope>NUCLEOTIDE SEQUENCE [LARGE SCALE GENOMIC DNA]</scope>
    <source>
        <strain evidence="1 2">MS8</strain>
    </source>
</reference>
<accession>A0A2Z5AGC4</accession>
<gene>
    <name evidence="1" type="ORF">CE139_24820</name>
</gene>
<dbReference type="RefSeq" id="WP_058788553.1">
    <property type="nucleotide sequence ID" value="NZ_CP022198.1"/>
</dbReference>
<dbReference type="EMBL" id="CP022198">
    <property type="protein sequence ID" value="AXA68886.1"/>
    <property type="molecule type" value="Genomic_DNA"/>
</dbReference>
<evidence type="ECO:0000313" key="1">
    <source>
        <dbReference type="EMBL" id="AXA68886.1"/>
    </source>
</evidence>
<evidence type="ECO:0000313" key="2">
    <source>
        <dbReference type="Proteomes" id="UP000250579"/>
    </source>
</evidence>
<organism evidence="1 2">
    <name type="scientific">Pseudomonas oryzihabitans</name>
    <dbReference type="NCBI Taxonomy" id="47885"/>
    <lineage>
        <taxon>Bacteria</taxon>
        <taxon>Pseudomonadati</taxon>
        <taxon>Pseudomonadota</taxon>
        <taxon>Gammaproteobacteria</taxon>
        <taxon>Pseudomonadales</taxon>
        <taxon>Pseudomonadaceae</taxon>
        <taxon>Pseudomonas</taxon>
    </lineage>
</organism>
<dbReference type="Proteomes" id="UP000250579">
    <property type="component" value="Chromosome"/>
</dbReference>
<name>A0A2Z5AGC4_9PSED</name>
<sequence length="72" mass="8217">MYDIPTLLALRLLASAVRVQQQTLETMALDEPGTHQARELLHQVDALLEEMIDPEQLQTLVDEQHRLSRKVG</sequence>